<protein>
    <submittedName>
        <fullName evidence="4">Chromosome segregation protein SMC</fullName>
    </submittedName>
</protein>
<reference evidence="4 5" key="1">
    <citation type="submission" date="2018-06" db="EMBL/GenBank/DDBJ databases">
        <authorList>
            <consortium name="Pathogen Informatics"/>
            <person name="Doyle S."/>
        </authorList>
    </citation>
    <scope>NUCLEOTIDE SEQUENCE [LARGE SCALE GENOMIC DNA]</scope>
    <source>
        <strain evidence="4 5">NCTC12022</strain>
    </source>
</reference>
<keyword evidence="1" id="KW-0175">Coiled coil</keyword>
<keyword evidence="3" id="KW-0472">Membrane</keyword>
<feature type="transmembrane region" description="Helical" evidence="3">
    <location>
        <begin position="94"/>
        <end position="118"/>
    </location>
</feature>
<dbReference type="Proteomes" id="UP000251942">
    <property type="component" value="Unassembled WGS sequence"/>
</dbReference>
<organism evidence="4 5">
    <name type="scientific">Legionella feeleii</name>
    <dbReference type="NCBI Taxonomy" id="453"/>
    <lineage>
        <taxon>Bacteria</taxon>
        <taxon>Pseudomonadati</taxon>
        <taxon>Pseudomonadota</taxon>
        <taxon>Gammaproteobacteria</taxon>
        <taxon>Legionellales</taxon>
        <taxon>Legionellaceae</taxon>
        <taxon>Legionella</taxon>
    </lineage>
</organism>
<evidence type="ECO:0000313" key="5">
    <source>
        <dbReference type="Proteomes" id="UP000251942"/>
    </source>
</evidence>
<dbReference type="AlphaFoldDB" id="A0A2X1RP13"/>
<evidence type="ECO:0000313" key="4">
    <source>
        <dbReference type="EMBL" id="SPX60139.1"/>
    </source>
</evidence>
<dbReference type="Gene3D" id="1.10.287.950">
    <property type="entry name" value="Methyl-accepting chemotaxis protein"/>
    <property type="match status" value="1"/>
</dbReference>
<gene>
    <name evidence="4" type="ORF">NCTC12022_00855</name>
</gene>
<dbReference type="EMBL" id="UASS01000006">
    <property type="protein sequence ID" value="SPX60139.1"/>
    <property type="molecule type" value="Genomic_DNA"/>
</dbReference>
<keyword evidence="3" id="KW-1133">Transmembrane helix</keyword>
<sequence length="357" mass="39855">MYSKTTTDEVSIPPVEEVVISGSTQTELELIKKKTKHQLELLKKQTERLKLFDAKIDIDYAIKWYEIKSSQFSKLATFYGQKGWFDRQVLHGEVVAGAIVLGLAVHALAFFAVVGAYYKLSEILSDHYNIEEANKEAIRKSFDGLREELKQSIEAFNEMERKLNDAFTALEEQTASLSTTIAQLGIEAGKLHSQVTRLEGMVKQLQEQQEKMLATTGKLNDAGEKLSQEIDSLSAIITEKKAAMDFISESIVSIVSEVTSVKSDTITTKLLTEEESTQTKRQVKKCQELEMDIDKSVLKVKAVNTLLDDSLDKADKTLNDSRSISLKERALKAIALKQRTSAQEDSQGDSPAISVPR</sequence>
<proteinExistence type="predicted"/>
<keyword evidence="3" id="KW-0812">Transmembrane</keyword>
<feature type="coiled-coil region" evidence="1">
    <location>
        <begin position="142"/>
        <end position="215"/>
    </location>
</feature>
<feature type="region of interest" description="Disordered" evidence="2">
    <location>
        <begin position="337"/>
        <end position="357"/>
    </location>
</feature>
<evidence type="ECO:0000256" key="3">
    <source>
        <dbReference type="SAM" id="Phobius"/>
    </source>
</evidence>
<evidence type="ECO:0000256" key="1">
    <source>
        <dbReference type="SAM" id="Coils"/>
    </source>
</evidence>
<feature type="compositionally biased region" description="Polar residues" evidence="2">
    <location>
        <begin position="338"/>
        <end position="349"/>
    </location>
</feature>
<dbReference type="RefSeq" id="WP_112854643.1">
    <property type="nucleotide sequence ID" value="NZ_UASS01000006.1"/>
</dbReference>
<evidence type="ECO:0000256" key="2">
    <source>
        <dbReference type="SAM" id="MobiDB-lite"/>
    </source>
</evidence>
<accession>A0A2X1RP13</accession>
<name>A0A2X1RP13_9GAMM</name>